<organism evidence="1 2">
    <name type="scientific">Bacillus thuringiensis serovar toumanoffi</name>
    <dbReference type="NCBI Taxonomy" id="180862"/>
    <lineage>
        <taxon>Bacteria</taxon>
        <taxon>Bacillati</taxon>
        <taxon>Bacillota</taxon>
        <taxon>Bacilli</taxon>
        <taxon>Bacillales</taxon>
        <taxon>Bacillaceae</taxon>
        <taxon>Bacillus</taxon>
        <taxon>Bacillus cereus group</taxon>
    </lineage>
</organism>
<protein>
    <submittedName>
        <fullName evidence="1">ThiF family protein</fullName>
    </submittedName>
</protein>
<evidence type="ECO:0000313" key="2">
    <source>
        <dbReference type="Proteomes" id="UP001272716"/>
    </source>
</evidence>
<sequence>MYLPILIGAVDNMFSREVFHQYFNQCENLIYIDVGNTAVTVPTNWREIDKKHWTPQQLKDYKNSGYSGQVVCGIKRNGEVILPPLGDLFPDAFKEKETAPSQLSCSELAASEPQRVITNKFAALSVSQFVNELFDEGTVSNHYIIFHAQKAFMKAAPIGE</sequence>
<accession>A0ABD5I8S4</accession>
<reference evidence="1 2" key="1">
    <citation type="submission" date="2023-10" db="EMBL/GenBank/DDBJ databases">
        <title>Draft Genome Sequence of Bacillus thuringiensis serovar. toumanoffi 4059: Identification of a Novel Cry Protein Candidate.</title>
        <authorList>
            <person name="Murdoch R.W."/>
            <person name="Gemler B."/>
            <person name="Heater B.S."/>
        </authorList>
    </citation>
    <scope>NUCLEOTIDE SEQUENCE [LARGE SCALE GENOMIC DNA]</scope>
    <source>
        <strain evidence="1 2">4059</strain>
    </source>
</reference>
<comment type="caution">
    <text evidence="1">The sequence shown here is derived from an EMBL/GenBank/DDBJ whole genome shotgun (WGS) entry which is preliminary data.</text>
</comment>
<dbReference type="Proteomes" id="UP001272716">
    <property type="component" value="Unassembled WGS sequence"/>
</dbReference>
<dbReference type="EMBL" id="JAWQCK010000009">
    <property type="protein sequence ID" value="MDW9213714.1"/>
    <property type="molecule type" value="Genomic_DNA"/>
</dbReference>
<gene>
    <name evidence="1" type="ORF">BTTOUR_33770</name>
</gene>
<dbReference type="AlphaFoldDB" id="A0ABD5I8S4"/>
<name>A0ABD5I8S4_BACTU</name>
<proteinExistence type="predicted"/>
<evidence type="ECO:0000313" key="1">
    <source>
        <dbReference type="EMBL" id="MDW9213714.1"/>
    </source>
</evidence>